<evidence type="ECO:0000259" key="5">
    <source>
        <dbReference type="PROSITE" id="PS50836"/>
    </source>
</evidence>
<dbReference type="CDD" id="cd09631">
    <property type="entry name" value="DOMON_DOH"/>
    <property type="match status" value="1"/>
</dbReference>
<protein>
    <submittedName>
        <fullName evidence="6">DBH-like monooxygenase protein 1-like protein</fullName>
    </submittedName>
</protein>
<dbReference type="Proteomes" id="UP000192578">
    <property type="component" value="Unassembled WGS sequence"/>
</dbReference>
<dbReference type="InterPro" id="IPR000323">
    <property type="entry name" value="Cu2_ascorb_mOase_N"/>
</dbReference>
<feature type="signal peptide" evidence="4">
    <location>
        <begin position="1"/>
        <end position="19"/>
    </location>
</feature>
<dbReference type="InterPro" id="IPR005018">
    <property type="entry name" value="DOMON_domain"/>
</dbReference>
<dbReference type="SMART" id="SM00664">
    <property type="entry name" value="DoH"/>
    <property type="match status" value="1"/>
</dbReference>
<evidence type="ECO:0000313" key="7">
    <source>
        <dbReference type="Proteomes" id="UP000192578"/>
    </source>
</evidence>
<dbReference type="PANTHER" id="PTHR10157">
    <property type="entry name" value="DOPAMINE BETA HYDROXYLASE RELATED"/>
    <property type="match status" value="1"/>
</dbReference>
<dbReference type="Gene3D" id="2.60.40.1210">
    <property type="entry name" value="Cellobiose dehydrogenase, cytochrome domain"/>
    <property type="match status" value="1"/>
</dbReference>
<comment type="caution">
    <text evidence="6">The sequence shown here is derived from an EMBL/GenBank/DDBJ whole genome shotgun (WGS) entry which is preliminary data.</text>
</comment>
<keyword evidence="3" id="KW-0325">Glycoprotein</keyword>
<dbReference type="SUPFAM" id="SSF49742">
    <property type="entry name" value="PHM/PNGase F"/>
    <property type="match status" value="2"/>
</dbReference>
<dbReference type="InterPro" id="IPR008977">
    <property type="entry name" value="PHM/PNGase_F_dom_sf"/>
</dbReference>
<comment type="similarity">
    <text evidence="1">Belongs to the copper type II ascorbate-dependent monooxygenase family.</text>
</comment>
<dbReference type="InterPro" id="IPR045266">
    <property type="entry name" value="DOH_DOMON"/>
</dbReference>
<dbReference type="InterPro" id="IPR024548">
    <property type="entry name" value="Cu2_monoox_C"/>
</dbReference>
<proteinExistence type="inferred from homology"/>
<dbReference type="OrthoDB" id="10003276at2759"/>
<dbReference type="PANTHER" id="PTHR10157:SF23">
    <property type="entry name" value="MOXD1 HOMOLOG 1"/>
    <property type="match status" value="1"/>
</dbReference>
<accession>A0A9X6N9R1</accession>
<dbReference type="InterPro" id="IPR014784">
    <property type="entry name" value="Cu2_ascorb_mOase-like_C"/>
</dbReference>
<evidence type="ECO:0000256" key="1">
    <source>
        <dbReference type="ARBA" id="ARBA00010676"/>
    </source>
</evidence>
<evidence type="ECO:0000256" key="3">
    <source>
        <dbReference type="ARBA" id="ARBA00023180"/>
    </source>
</evidence>
<evidence type="ECO:0000256" key="2">
    <source>
        <dbReference type="ARBA" id="ARBA00023157"/>
    </source>
</evidence>
<feature type="domain" description="DOMON" evidence="5">
    <location>
        <begin position="38"/>
        <end position="158"/>
    </location>
</feature>
<dbReference type="Pfam" id="PF01082">
    <property type="entry name" value="Cu2_monooxygen"/>
    <property type="match status" value="1"/>
</dbReference>
<dbReference type="Gene3D" id="2.60.120.310">
    <property type="entry name" value="Copper type II, ascorbate-dependent monooxygenase, N-terminal domain"/>
    <property type="match status" value="1"/>
</dbReference>
<keyword evidence="6" id="KW-0560">Oxidoreductase</keyword>
<dbReference type="EMBL" id="MTYJ01000182">
    <property type="protein sequence ID" value="OWA50095.1"/>
    <property type="molecule type" value="Genomic_DNA"/>
</dbReference>
<feature type="chain" id="PRO_5040861688" evidence="4">
    <location>
        <begin position="20"/>
        <end position="614"/>
    </location>
</feature>
<dbReference type="InterPro" id="IPR000945">
    <property type="entry name" value="DBH-like"/>
</dbReference>
<keyword evidence="6" id="KW-0503">Monooxygenase</keyword>
<keyword evidence="4" id="KW-0732">Signal</keyword>
<dbReference type="Gene3D" id="2.60.120.230">
    <property type="match status" value="1"/>
</dbReference>
<evidence type="ECO:0000313" key="6">
    <source>
        <dbReference type="EMBL" id="OWA50095.1"/>
    </source>
</evidence>
<dbReference type="Pfam" id="PF03351">
    <property type="entry name" value="DOMON"/>
    <property type="match status" value="1"/>
</dbReference>
<dbReference type="PROSITE" id="PS50836">
    <property type="entry name" value="DOMON"/>
    <property type="match status" value="1"/>
</dbReference>
<dbReference type="AlphaFoldDB" id="A0A9X6N9R1"/>
<sequence>MSLLTWGLLFGIGLNSAVGVELSRRVILPNATTDTGANSLELCWGFNDTHVEVQLSYPTLGWLTMGLSPNGGMDQSDVLFGYVNDTTNEVVIQDRFLTADMESMKIVLSLDKVQNWQMVSGSKNDTYTVLRAVRKIKACDNMDRSFTNLEQAVIYSYHSKLPDSPTGKIRKHSQRGQTTVNFLRATPIPDPDIANEITKTLEFRIDNRTVSGKETQYSCKLTALPVFDKKYQSIASQPIINKANMKYIHHMLVYVCMDLPAEYAKKDFFACGPTDDSFVMKYCQNMIGGWAMGAKETNYQPADVGSPFTPEMTGMKVVVQIHYNNPDLATFVDDSGMRFLLTDQVRKYDSGTIMAGIFSLDFTLTMPPGLETFHVQGQCSDQCTRTMLPEEGINIFASNVHMHTRGKSGVARHFRGNQEILPPLGQELAYDFNFQSSKPLIPNRKFLPGDRIIVECNFTTINDTKPVYGGEGTMEEMCLIFLSYYPKSDLSICGSQFQIKPYLKALGMTPDMLIANGGFPKARLAVAAQLFNNLNDGMKARREILKTFLGPVNKFIAGQKWDSESAKPLQSFYSDKQYLAICRGKGGNITIIPADTPPEITFYVDPSKLPCTSS</sequence>
<evidence type="ECO:0000256" key="4">
    <source>
        <dbReference type="SAM" id="SignalP"/>
    </source>
</evidence>
<keyword evidence="2" id="KW-1015">Disulfide bond</keyword>
<name>A0A9X6N9R1_HYPEX</name>
<dbReference type="FunFam" id="2.60.120.230:FF:000001">
    <property type="entry name" value="Monooxygenase, DBH-like 1"/>
    <property type="match status" value="1"/>
</dbReference>
<dbReference type="Pfam" id="PF03712">
    <property type="entry name" value="Cu2_monoox_C"/>
    <property type="match status" value="1"/>
</dbReference>
<dbReference type="GO" id="GO:0004500">
    <property type="term" value="F:dopamine beta-monooxygenase activity"/>
    <property type="evidence" value="ECO:0007669"/>
    <property type="project" value="InterPro"/>
</dbReference>
<reference evidence="7" key="1">
    <citation type="submission" date="2017-01" db="EMBL/GenBank/DDBJ databases">
        <title>Comparative genomics of anhydrobiosis in the tardigrade Hypsibius dujardini.</title>
        <authorList>
            <person name="Yoshida Y."/>
            <person name="Koutsovoulos G."/>
            <person name="Laetsch D."/>
            <person name="Stevens L."/>
            <person name="Kumar S."/>
            <person name="Horikawa D."/>
            <person name="Ishino K."/>
            <person name="Komine S."/>
            <person name="Tomita M."/>
            <person name="Blaxter M."/>
            <person name="Arakawa K."/>
        </authorList>
    </citation>
    <scope>NUCLEOTIDE SEQUENCE [LARGE SCALE GENOMIC DNA]</scope>
    <source>
        <strain evidence="7">Z151</strain>
    </source>
</reference>
<dbReference type="InterPro" id="IPR036939">
    <property type="entry name" value="Cu2_ascorb_mOase_N_sf"/>
</dbReference>
<organism evidence="6 7">
    <name type="scientific">Hypsibius exemplaris</name>
    <name type="common">Freshwater tardigrade</name>
    <dbReference type="NCBI Taxonomy" id="2072580"/>
    <lineage>
        <taxon>Eukaryota</taxon>
        <taxon>Metazoa</taxon>
        <taxon>Ecdysozoa</taxon>
        <taxon>Tardigrada</taxon>
        <taxon>Eutardigrada</taxon>
        <taxon>Parachela</taxon>
        <taxon>Hypsibioidea</taxon>
        <taxon>Hypsibiidae</taxon>
        <taxon>Hypsibius</taxon>
    </lineage>
</organism>
<dbReference type="GO" id="GO:0005507">
    <property type="term" value="F:copper ion binding"/>
    <property type="evidence" value="ECO:0007669"/>
    <property type="project" value="InterPro"/>
</dbReference>
<keyword evidence="7" id="KW-1185">Reference proteome</keyword>
<gene>
    <name evidence="6" type="ORF">BV898_14621</name>
</gene>